<dbReference type="EMBL" id="NFFZ01000009">
    <property type="protein sequence ID" value="OTI60296.1"/>
    <property type="molecule type" value="Genomic_DNA"/>
</dbReference>
<dbReference type="eggNOG" id="COG2258">
    <property type="taxonomic scope" value="Bacteria"/>
</dbReference>
<organism evidence="5 10">
    <name type="scientific">Pseudomonas aeruginosa</name>
    <dbReference type="NCBI Taxonomy" id="287"/>
    <lineage>
        <taxon>Bacteria</taxon>
        <taxon>Pseudomonadati</taxon>
        <taxon>Pseudomonadota</taxon>
        <taxon>Gammaproteobacteria</taxon>
        <taxon>Pseudomonadales</taxon>
        <taxon>Pseudomonadaceae</taxon>
        <taxon>Pseudomonas</taxon>
    </lineage>
</organism>
<dbReference type="PANTHER" id="PTHR30212:SF2">
    <property type="entry name" value="PROTEIN YIIM"/>
    <property type="match status" value="1"/>
</dbReference>
<reference evidence="6 11" key="6">
    <citation type="submission" date="2019-01" db="EMBL/GenBank/DDBJ databases">
        <title>The Pseudomonas aeruginosa pan-genome provides new insights on its population structure, horizontal gene transfer and pathogenicity.</title>
        <authorList>
            <person name="Freschi L."/>
            <person name="Vincent A.T."/>
            <person name="Jeukens J."/>
            <person name="Emond-Rheault J.-G."/>
            <person name="Kukavica-Ibrulj I."/>
            <person name="Dupont M.-J."/>
            <person name="Charette S.J."/>
            <person name="Boyle B."/>
            <person name="Levesque R.C."/>
        </authorList>
    </citation>
    <scope>NUCLEOTIDE SEQUENCE [LARGE SCALE GENOMIC DNA]</scope>
    <source>
        <strain evidence="6 11">PA-W36</strain>
    </source>
</reference>
<dbReference type="Proteomes" id="UP000644192">
    <property type="component" value="Unassembled WGS sequence"/>
</dbReference>
<reference evidence="4 9" key="3">
    <citation type="submission" date="2017-05" db="EMBL/GenBank/DDBJ databases">
        <authorList>
            <person name="Song R."/>
            <person name="Chenine A.L."/>
            <person name="Ruprecht R.M."/>
        </authorList>
    </citation>
    <scope>NUCLEOTIDE SEQUENCE [LARGE SCALE GENOMIC DNA]</scope>
    <source>
        <strain evidence="4 9">S567_C10_BS</strain>
    </source>
</reference>
<dbReference type="Proteomes" id="UP000045039">
    <property type="component" value="Unassembled WGS sequence"/>
</dbReference>
<dbReference type="InterPro" id="IPR052353">
    <property type="entry name" value="Benzoxazolinone_Detox_Enz"/>
</dbReference>
<sequence>MEQIVVNGVFIGKVEETWGGLVSAIDKLPVEQEFWLGHDGLPGDEQADIRHHGGLERALHHYPAEHYRYWRKRHPLNRWQLPAFGENISTYGITEAEVCIGDQFHWGDALLEVSQPRSPCYRQGQRWNLPELPDELQSGGRCGWFYRVLRSGMVTPGDELKLVQRHYPELTVARLLQWYFGDPLEPLGLRQMMACDALSQRWRKTAAKRLSSGVVEDWGPRLRGPSDYREHAS</sequence>
<dbReference type="Proteomes" id="UP000284767">
    <property type="component" value="Unassembled WGS sequence"/>
</dbReference>
<reference evidence="2" key="1">
    <citation type="submission" date="2015-06" db="EMBL/GenBank/DDBJ databases">
        <authorList>
            <person name="Radhakrishnan R."/>
            <person name="Underwood A."/>
            <person name="Al-Shahib A."/>
        </authorList>
    </citation>
    <scope>NUCLEOTIDE SEQUENCE</scope>
    <source>
        <strain evidence="2">P19_London_7_VIM_2_05_10</strain>
    </source>
</reference>
<dbReference type="Proteomes" id="UP000194857">
    <property type="component" value="Unassembled WGS sequence"/>
</dbReference>
<protein>
    <submittedName>
        <fullName evidence="2">6-N-hydroxylaminopurine resistance protein</fullName>
    </submittedName>
    <submittedName>
        <fullName evidence="3">MOSC domain-containing protein</fullName>
    </submittedName>
</protein>
<reference evidence="6 11" key="4">
    <citation type="submission" date="2017-08" db="EMBL/GenBank/DDBJ databases">
        <authorList>
            <person name="Feschi L."/>
            <person name="Jeukens J."/>
            <person name="Emond-Rheault J.-G."/>
            <person name="Kukavica-Ibrulj I."/>
            <person name="Boyle B."/>
            <person name="Levesque R.C."/>
        </authorList>
    </citation>
    <scope>NUCLEOTIDE SEQUENCE [LARGE SCALE GENOMIC DNA]</scope>
    <source>
        <strain evidence="6 11">PA-W36</strain>
    </source>
</reference>
<name>A0A072ZES8_PSEAI</name>
<evidence type="ECO:0000313" key="7">
    <source>
        <dbReference type="EMBL" id="WOS78747.1"/>
    </source>
</evidence>
<reference evidence="5 10" key="5">
    <citation type="submission" date="2018-08" db="EMBL/GenBank/DDBJ databases">
        <title>Recombination of ecologically and evolutionarily significant loci maintains genetic cohesion in the Pseudomonas syringae species complex.</title>
        <authorList>
            <person name="Dillon M."/>
            <person name="Thakur S."/>
            <person name="Almeida R.N.D."/>
            <person name="Weir B.S."/>
            <person name="Guttman D.S."/>
        </authorList>
    </citation>
    <scope>NUCLEOTIDE SEQUENCE [LARGE SCALE GENOMIC DNA]</scope>
    <source>
        <strain evidence="5 10">ICMP 7846</strain>
    </source>
</reference>
<dbReference type="EMBL" id="WXZT01000012">
    <property type="protein sequence ID" value="MZZ14128.1"/>
    <property type="molecule type" value="Genomic_DNA"/>
</dbReference>
<dbReference type="PANTHER" id="PTHR30212">
    <property type="entry name" value="PROTEIN YIIM"/>
    <property type="match status" value="1"/>
</dbReference>
<dbReference type="RefSeq" id="WP_003084895.1">
    <property type="nucleotide sequence ID" value="NZ_AP014622.1"/>
</dbReference>
<dbReference type="KEGG" id="paeb:NCGM1900_0540"/>
<dbReference type="Proteomes" id="UP001297540">
    <property type="component" value="Chromosome"/>
</dbReference>
<dbReference type="OMA" id="PRQPCVK"/>
<dbReference type="InterPro" id="IPR005302">
    <property type="entry name" value="MoCF_Sase_C"/>
</dbReference>
<dbReference type="EMBL" id="CVVU01000111">
    <property type="protein sequence ID" value="CRO56955.1"/>
    <property type="molecule type" value="Genomic_DNA"/>
</dbReference>
<dbReference type="EMBL" id="NSNE01000004">
    <property type="protein sequence ID" value="RPM19303.1"/>
    <property type="molecule type" value="Genomic_DNA"/>
</dbReference>
<dbReference type="SMR" id="A0A072ZES8"/>
<dbReference type="EMBL" id="CP136986">
    <property type="protein sequence ID" value="WOS78747.1"/>
    <property type="molecule type" value="Genomic_DNA"/>
</dbReference>
<dbReference type="Gene3D" id="2.40.33.20">
    <property type="entry name" value="PK beta-barrel domain-like"/>
    <property type="match status" value="1"/>
</dbReference>
<dbReference type="EMBL" id="RBSQ01000319">
    <property type="protein sequence ID" value="RMS60672.1"/>
    <property type="molecule type" value="Genomic_DNA"/>
</dbReference>
<reference evidence="8" key="2">
    <citation type="submission" date="2015-06" db="EMBL/GenBank/DDBJ databases">
        <authorList>
            <person name="Radhakrishnan Rajesh"/>
            <person name="Underwood Anthony"/>
            <person name="Al-Shahib Ali"/>
        </authorList>
    </citation>
    <scope>NUCLEOTIDE SEQUENCE [LARGE SCALE GENOMIC DNA]</scope>
    <source>
        <strain evidence="8">P19_London_7_VIM_2_05_10</strain>
    </source>
</reference>
<dbReference type="GO" id="GO:0030170">
    <property type="term" value="F:pyridoxal phosphate binding"/>
    <property type="evidence" value="ECO:0007669"/>
    <property type="project" value="InterPro"/>
</dbReference>
<evidence type="ECO:0000313" key="3">
    <source>
        <dbReference type="EMBL" id="MZZ14128.1"/>
    </source>
</evidence>
<evidence type="ECO:0000313" key="10">
    <source>
        <dbReference type="Proteomes" id="UP000270834"/>
    </source>
</evidence>
<dbReference type="InterPro" id="IPR005163">
    <property type="entry name" value="Tri_helical_YiiM-like"/>
</dbReference>
<dbReference type="GO" id="GO:0003824">
    <property type="term" value="F:catalytic activity"/>
    <property type="evidence" value="ECO:0007669"/>
    <property type="project" value="InterPro"/>
</dbReference>
<proteinExistence type="predicted"/>
<dbReference type="InterPro" id="IPR011037">
    <property type="entry name" value="Pyrv_Knase-like_insert_dom_sf"/>
</dbReference>
<dbReference type="Pfam" id="PF03475">
    <property type="entry name" value="YiiM_3-alpha"/>
    <property type="match status" value="1"/>
</dbReference>
<evidence type="ECO:0000313" key="5">
    <source>
        <dbReference type="EMBL" id="RMS60672.1"/>
    </source>
</evidence>
<evidence type="ECO:0000313" key="4">
    <source>
        <dbReference type="EMBL" id="OTI60296.1"/>
    </source>
</evidence>
<dbReference type="GO" id="GO:0030151">
    <property type="term" value="F:molybdenum ion binding"/>
    <property type="evidence" value="ECO:0007669"/>
    <property type="project" value="InterPro"/>
</dbReference>
<feature type="domain" description="MOSC" evidence="1">
    <location>
        <begin position="28"/>
        <end position="163"/>
    </location>
</feature>
<evidence type="ECO:0000313" key="6">
    <source>
        <dbReference type="EMBL" id="RPM19303.1"/>
    </source>
</evidence>
<accession>A0A072ZES8</accession>
<dbReference type="Pfam" id="PF03473">
    <property type="entry name" value="MOSC"/>
    <property type="match status" value="1"/>
</dbReference>
<gene>
    <name evidence="5" type="ORF">ALP65_02305</name>
    <name evidence="4" type="ORF">CAZ10_18615</name>
    <name evidence="3" type="ORF">GUL26_17920</name>
    <name evidence="6" type="ORF">IPC1295_09085</name>
    <name evidence="7" type="ORF">L4V69_06270</name>
    <name evidence="2" type="ORF">PAERUG_P19_London_7_VIM_2_05_10_01983</name>
</gene>
<dbReference type="Proteomes" id="UP000270834">
    <property type="component" value="Unassembled WGS sequence"/>
</dbReference>
<reference evidence="3" key="7">
    <citation type="submission" date="2020-01" db="EMBL/GenBank/DDBJ databases">
        <title>Bacteria Cultured from War Wounds Associated with the Conflict in Eastern Ukraine.</title>
        <authorList>
            <person name="Snesrud E."/>
            <person name="Galac M.R."/>
            <person name="Mc Gann P."/>
            <person name="Valentine K."/>
            <person name="Viacheslav K."/>
        </authorList>
    </citation>
    <scope>NUCLEOTIDE SEQUENCE</scope>
    <source>
        <strain evidence="3">VNMU148</strain>
    </source>
</reference>
<reference evidence="7" key="9">
    <citation type="submission" date="2023-10" db="EMBL/GenBank/DDBJ databases">
        <title>Pathogen: clinical or host-associated sample.</title>
        <authorList>
            <person name="Hergert J."/>
            <person name="Casey R."/>
            <person name="Wagner J."/>
            <person name="Young E.L."/>
            <person name="Oakeson K.F."/>
        </authorList>
    </citation>
    <scope>NUCLEOTIDE SEQUENCE</scope>
    <source>
        <strain evidence="7">2021CK-01020</strain>
    </source>
</reference>
<evidence type="ECO:0000313" key="2">
    <source>
        <dbReference type="EMBL" id="CRO56955.1"/>
    </source>
</evidence>
<evidence type="ECO:0000313" key="8">
    <source>
        <dbReference type="Proteomes" id="UP000045039"/>
    </source>
</evidence>
<dbReference type="AlphaFoldDB" id="A0A072ZES8"/>
<evidence type="ECO:0000259" key="1">
    <source>
        <dbReference type="PROSITE" id="PS51340"/>
    </source>
</evidence>
<dbReference type="SUPFAM" id="SSF50800">
    <property type="entry name" value="PK beta-barrel domain-like"/>
    <property type="match status" value="1"/>
</dbReference>
<evidence type="ECO:0000313" key="11">
    <source>
        <dbReference type="Proteomes" id="UP000284767"/>
    </source>
</evidence>
<dbReference type="PROSITE" id="PS51340">
    <property type="entry name" value="MOSC"/>
    <property type="match status" value="1"/>
</dbReference>
<evidence type="ECO:0000313" key="9">
    <source>
        <dbReference type="Proteomes" id="UP000194857"/>
    </source>
</evidence>
<reference evidence="7" key="8">
    <citation type="submission" date="2023-06" db="EMBL/GenBank/DDBJ databases">
        <authorList>
            <consortium name="Clinical and Environmental Microbiology Branch: Whole genome sequencing antimicrobial resistance pathogens in the healthcare setting"/>
        </authorList>
    </citation>
    <scope>NUCLEOTIDE SEQUENCE</scope>
    <source>
        <strain evidence="7">2021CK-01020</strain>
    </source>
</reference>